<dbReference type="EMBL" id="BMAU01021378">
    <property type="protein sequence ID" value="GFY26996.1"/>
    <property type="molecule type" value="Genomic_DNA"/>
</dbReference>
<comment type="caution">
    <text evidence="1">The sequence shown here is derived from an EMBL/GenBank/DDBJ whole genome shotgun (WGS) entry which is preliminary data.</text>
</comment>
<sequence>MVDAFAFPSYSRHAQLERDLAICLAKDVFDKLERWIFTLPWAPPDTSHAALGASRHVIDDRQDTVGSGIRRLTLYVPSQQDSNLVEPKTPVILLDSVQA</sequence>
<reference evidence="1" key="1">
    <citation type="submission" date="2020-08" db="EMBL/GenBank/DDBJ databases">
        <title>Multicomponent nature underlies the extraordinary mechanical properties of spider dragline silk.</title>
        <authorList>
            <person name="Kono N."/>
            <person name="Nakamura H."/>
            <person name="Mori M."/>
            <person name="Yoshida Y."/>
            <person name="Ohtoshi R."/>
            <person name="Malay A.D."/>
            <person name="Moran D.A.P."/>
            <person name="Tomita M."/>
            <person name="Numata K."/>
            <person name="Arakawa K."/>
        </authorList>
    </citation>
    <scope>NUCLEOTIDE SEQUENCE</scope>
</reference>
<name>A0A8X6W3A1_TRICX</name>
<protein>
    <submittedName>
        <fullName evidence="1">Uncharacterized protein</fullName>
    </submittedName>
</protein>
<keyword evidence="2" id="KW-1185">Reference proteome</keyword>
<gene>
    <name evidence="1" type="ORF">TNCV_931371</name>
</gene>
<evidence type="ECO:0000313" key="2">
    <source>
        <dbReference type="Proteomes" id="UP000887159"/>
    </source>
</evidence>
<accession>A0A8X6W3A1</accession>
<organism evidence="1 2">
    <name type="scientific">Trichonephila clavipes</name>
    <name type="common">Golden silk orbweaver</name>
    <name type="synonym">Nephila clavipes</name>
    <dbReference type="NCBI Taxonomy" id="2585209"/>
    <lineage>
        <taxon>Eukaryota</taxon>
        <taxon>Metazoa</taxon>
        <taxon>Ecdysozoa</taxon>
        <taxon>Arthropoda</taxon>
        <taxon>Chelicerata</taxon>
        <taxon>Arachnida</taxon>
        <taxon>Araneae</taxon>
        <taxon>Araneomorphae</taxon>
        <taxon>Entelegynae</taxon>
        <taxon>Araneoidea</taxon>
        <taxon>Nephilidae</taxon>
        <taxon>Trichonephila</taxon>
    </lineage>
</organism>
<dbReference type="AlphaFoldDB" id="A0A8X6W3A1"/>
<evidence type="ECO:0000313" key="1">
    <source>
        <dbReference type="EMBL" id="GFY26996.1"/>
    </source>
</evidence>
<dbReference type="Proteomes" id="UP000887159">
    <property type="component" value="Unassembled WGS sequence"/>
</dbReference>
<proteinExistence type="predicted"/>